<dbReference type="OrthoDB" id="8660908at2"/>
<dbReference type="RefSeq" id="WP_013932660.1">
    <property type="nucleotide sequence ID" value="NC_015707.1"/>
</dbReference>
<dbReference type="CDD" id="cd00063">
    <property type="entry name" value="FN3"/>
    <property type="match status" value="1"/>
</dbReference>
<evidence type="ECO:0000256" key="2">
    <source>
        <dbReference type="ARBA" id="ARBA00004613"/>
    </source>
</evidence>
<evidence type="ECO:0000259" key="9">
    <source>
        <dbReference type="PROSITE" id="PS50853"/>
    </source>
</evidence>
<dbReference type="InterPro" id="IPR052052">
    <property type="entry name" value="Polysaccharide_Lyase_9"/>
</dbReference>
<dbReference type="Pfam" id="PF25850">
    <property type="entry name" value="PelX_Ig"/>
    <property type="match status" value="1"/>
</dbReference>
<reference evidence="10 11" key="1">
    <citation type="submission" date="2010-11" db="EMBL/GenBank/DDBJ databases">
        <title>The complete genome of Thermotoga thermarum DSM 5069.</title>
        <authorList>
            <consortium name="US DOE Joint Genome Institute (JGI-PGF)"/>
            <person name="Lucas S."/>
            <person name="Copeland A."/>
            <person name="Lapidus A."/>
            <person name="Bruce D."/>
            <person name="Goodwin L."/>
            <person name="Pitluck S."/>
            <person name="Kyrpides N."/>
            <person name="Mavromatis K."/>
            <person name="Ivanova N."/>
            <person name="Zeytun A."/>
            <person name="Brettin T."/>
            <person name="Detter J.C."/>
            <person name="Tapia R."/>
            <person name="Han C."/>
            <person name="Land M."/>
            <person name="Hauser L."/>
            <person name="Markowitz V."/>
            <person name="Cheng J.-F."/>
            <person name="Hugenholtz P."/>
            <person name="Woyke T."/>
            <person name="Wu D."/>
            <person name="Spring S."/>
            <person name="Schroeder M."/>
            <person name="Brambilla E."/>
            <person name="Klenk H.-P."/>
            <person name="Eisen J.A."/>
        </authorList>
    </citation>
    <scope>NUCLEOTIDE SEQUENCE [LARGE SCALE GENOMIC DNA]</scope>
    <source>
        <strain evidence="10 11">DSM 5069</strain>
    </source>
</reference>
<evidence type="ECO:0000256" key="7">
    <source>
        <dbReference type="ARBA" id="ARBA00023239"/>
    </source>
</evidence>
<dbReference type="InterPro" id="IPR036116">
    <property type="entry name" value="FN3_sf"/>
</dbReference>
<dbReference type="Pfam" id="PF00041">
    <property type="entry name" value="fn3"/>
    <property type="match status" value="1"/>
</dbReference>
<dbReference type="Pfam" id="PF25849">
    <property type="entry name" value="PelX_N"/>
    <property type="match status" value="1"/>
</dbReference>
<dbReference type="GO" id="GO:0046872">
    <property type="term" value="F:metal ion binding"/>
    <property type="evidence" value="ECO:0007669"/>
    <property type="project" value="UniProtKB-KW"/>
</dbReference>
<sequence length="1257" mass="138496" precursor="true">MKQSFLLVLFILAASLLLASVKELVISELESQTLNSSIHFGEFLITATFDKTVVIEPHSKIASDGTAFTKRLKLGGAGTAEYRSIHFKVDGPATVIVYLISSSSSEDRKLDLYKVDGTLVASVPALGQTLEKQVFEITEAGTYYLASPKGGVNIYYIRVEEKILPKELVISELESQKITSPVRFGPFLITATADKPVDIEPHSKVASDGTTFTKRLKLNGAGTAEYRSIHFSVNRAATVIVYLISSSSSEDRQLNLYKLDGTLVGSVPALGKSIEKQIFKITEPGDYYLASPRAGVNIYYIRIEEEGSEAVQKPRPAWDQVPTPKIVSVKVDENDPNVIIITFEVVTGFEGADLATIEILDEQLNKLDEILVGSSKERIRQVSYSPKRSGTYHFKVVARRTDEELSKDSEIQKFSFLLPLSAPKVEAYTRKNNSLLVEWSEVKEAEKYIVEFKRADEDSFKLVADNLTTTFCTITDLIPNVEYDIKVTAVRGEQAVSGYLRKKVAETEERKWKFIRFGQTTYDDTNRIEFLEDGSIRLHACIYDPNTLQIVKKGGKFTDFFDGISFYYTEVNPYEENFVLTATFHVDYINPTPDGQEGFGIIIRDSLGVHGSTDLFMTNSAGIICGRMRRVLPDGTTQVIRPAMGTRFVYGLTPEHIEKNITTGATVVYNAFDWTPGKVVKQGDTYTLTLKKTNTGYHAILNNDPSTEIIMYDNGWKKLTVLDPEKIYVGFAAARGTVVTITNISFTTSDPKTDPPAEPEPLQAVEPVYRVLSPSTSGLENYKFVFFANADGKLSIFDEFGTKIVDGLKVTANIETDYQIKLKEGINKFKILFTPEPNYRTKSGESLSSYETKSMEFQVEYRYFANEVLYVSPTGSPDGKGTLESPIDIHTAVNFARPGQTIVLEPGVYKMRQPLVIHRGIDGEPDKPIVMKVAGDQRAILDFKGAGAGPLSSAFAILANHWHIKNLDVCNSDGNVKGINIAGHHNILERVNAYNNGDTGIQISGFSADPFEKWPTYNLILSCMSYNNCDPGANNADGFAAKITVGPGNVFRNCIAFNNVDDGWDLYSKVETGPIGVVVIENCVAYNNGITFEGRTGEGNGFKLGGEGIPVKHVLANSIAYNNLGSGITSNSNPATIVMNTTSAFNKKSNYALYGRSNVERTFEVKGIISFKPGAADIVELASLLEDPTNYFNGRNINGEIVSEDWFESVDITITPTIDEHGYIDMKGLFVLTNKAPCGVGAVLPSFSIGCITCPTM</sequence>
<dbReference type="PANTHER" id="PTHR40088">
    <property type="entry name" value="PECTATE LYASE (EUROFUNG)"/>
    <property type="match status" value="1"/>
</dbReference>
<dbReference type="PANTHER" id="PTHR40088:SF1">
    <property type="entry name" value="PECTATE LYASE PEL9"/>
    <property type="match status" value="1"/>
</dbReference>
<dbReference type="Pfam" id="PF22842">
    <property type="entry name" value="Pel9A-like_beta_helix"/>
    <property type="match status" value="1"/>
</dbReference>
<dbReference type="SMART" id="SM00710">
    <property type="entry name" value="PbH1"/>
    <property type="match status" value="4"/>
</dbReference>
<comment type="cofactor">
    <cofactor evidence="1">
        <name>Ca(2+)</name>
        <dbReference type="ChEBI" id="CHEBI:29108"/>
    </cofactor>
</comment>
<dbReference type="GO" id="GO:0005576">
    <property type="term" value="C:extracellular region"/>
    <property type="evidence" value="ECO:0007669"/>
    <property type="project" value="UniProtKB-SubCell"/>
</dbReference>
<dbReference type="STRING" id="688269.Theth_1384"/>
<gene>
    <name evidence="10" type="ORF">Theth_1384</name>
</gene>
<dbReference type="Gene3D" id="2.60.40.10">
    <property type="entry name" value="Immunoglobulins"/>
    <property type="match status" value="1"/>
</dbReference>
<proteinExistence type="inferred from homology"/>
<dbReference type="Gene3D" id="2.160.20.10">
    <property type="entry name" value="Single-stranded right-handed beta-helix, Pectin lyase-like"/>
    <property type="match status" value="1"/>
</dbReference>
<name>F7YUH5_9THEM</name>
<dbReference type="SMART" id="SM00060">
    <property type="entry name" value="FN3"/>
    <property type="match status" value="1"/>
</dbReference>
<evidence type="ECO:0000313" key="11">
    <source>
        <dbReference type="Proteomes" id="UP000006804"/>
    </source>
</evidence>
<dbReference type="SUPFAM" id="SSF49265">
    <property type="entry name" value="Fibronectin type III"/>
    <property type="match status" value="1"/>
</dbReference>
<dbReference type="InterPro" id="IPR058953">
    <property type="entry name" value="PelX-like_N"/>
</dbReference>
<dbReference type="HOGENOM" id="CLU_265181_0_0_0"/>
<comment type="subcellular location">
    <subcellularLocation>
        <location evidence="2">Secreted</location>
    </subcellularLocation>
</comment>
<feature type="domain" description="Fibronectin type-III" evidence="9">
    <location>
        <begin position="419"/>
        <end position="510"/>
    </location>
</feature>
<dbReference type="EMBL" id="CP002351">
    <property type="protein sequence ID" value="AEH51446.1"/>
    <property type="molecule type" value="Genomic_DNA"/>
</dbReference>
<dbReference type="eggNOG" id="COG2755">
    <property type="taxonomic scope" value="Bacteria"/>
</dbReference>
<keyword evidence="7 10" id="KW-0456">Lyase</keyword>
<dbReference type="Proteomes" id="UP000006804">
    <property type="component" value="Chromosome"/>
</dbReference>
<keyword evidence="6" id="KW-0106">Calcium</keyword>
<dbReference type="SUPFAM" id="SSF51126">
    <property type="entry name" value="Pectin lyase-like"/>
    <property type="match status" value="1"/>
</dbReference>
<dbReference type="PATRIC" id="fig|688269.3.peg.1425"/>
<evidence type="ECO:0000256" key="8">
    <source>
        <dbReference type="ARBA" id="ARBA00038263"/>
    </source>
</evidence>
<keyword evidence="4" id="KW-0479">Metal-binding</keyword>
<dbReference type="AlphaFoldDB" id="F7YUH5"/>
<evidence type="ECO:0000256" key="5">
    <source>
        <dbReference type="ARBA" id="ARBA00022729"/>
    </source>
</evidence>
<evidence type="ECO:0000256" key="3">
    <source>
        <dbReference type="ARBA" id="ARBA00022525"/>
    </source>
</evidence>
<keyword evidence="11" id="KW-1185">Reference proteome</keyword>
<organism evidence="10 11">
    <name type="scientific">Pseudothermotoga thermarum DSM 5069</name>
    <dbReference type="NCBI Taxonomy" id="688269"/>
    <lineage>
        <taxon>Bacteria</taxon>
        <taxon>Thermotogati</taxon>
        <taxon>Thermotogota</taxon>
        <taxon>Thermotogae</taxon>
        <taxon>Thermotogales</taxon>
        <taxon>Thermotogaceae</taxon>
        <taxon>Pseudothermotoga</taxon>
    </lineage>
</organism>
<evidence type="ECO:0000256" key="4">
    <source>
        <dbReference type="ARBA" id="ARBA00022723"/>
    </source>
</evidence>
<keyword evidence="3" id="KW-0964">Secreted</keyword>
<dbReference type="InterPro" id="IPR003961">
    <property type="entry name" value="FN3_dom"/>
</dbReference>
<evidence type="ECO:0000313" key="10">
    <source>
        <dbReference type="EMBL" id="AEH51446.1"/>
    </source>
</evidence>
<dbReference type="InterPro" id="IPR011050">
    <property type="entry name" value="Pectin_lyase_fold/virulence"/>
</dbReference>
<evidence type="ECO:0000256" key="1">
    <source>
        <dbReference type="ARBA" id="ARBA00001913"/>
    </source>
</evidence>
<evidence type="ECO:0000256" key="6">
    <source>
        <dbReference type="ARBA" id="ARBA00022837"/>
    </source>
</evidence>
<dbReference type="InterPro" id="IPR013783">
    <property type="entry name" value="Ig-like_fold"/>
</dbReference>
<dbReference type="KEGG" id="tta:Theth_1384"/>
<dbReference type="EC" id="4.2.2.9" evidence="10"/>
<dbReference type="InterPro" id="IPR006626">
    <property type="entry name" value="PbH1"/>
</dbReference>
<dbReference type="InterPro" id="IPR012334">
    <property type="entry name" value="Pectin_lyas_fold"/>
</dbReference>
<dbReference type="InterPro" id="IPR058863">
    <property type="entry name" value="PelX-like_Ig"/>
</dbReference>
<dbReference type="InterPro" id="IPR053868">
    <property type="entry name" value="Pel9A-like_beta_helix"/>
</dbReference>
<keyword evidence="5" id="KW-0732">Signal</keyword>
<dbReference type="PROSITE" id="PS50853">
    <property type="entry name" value="FN3"/>
    <property type="match status" value="1"/>
</dbReference>
<dbReference type="GO" id="GO:0047489">
    <property type="term" value="F:pectate disaccharide-lyase activity"/>
    <property type="evidence" value="ECO:0007669"/>
    <property type="project" value="UniProtKB-EC"/>
</dbReference>
<accession>F7YUH5</accession>
<protein>
    <submittedName>
        <fullName evidence="10">Pectate disaccharide-lyase</fullName>
        <ecNumber evidence="10">4.2.2.9</ecNumber>
    </submittedName>
</protein>
<comment type="similarity">
    <text evidence="8">Belongs to the polysaccharide lyase 9 family.</text>
</comment>